<feature type="domain" description="Response regulatory" evidence="1">
    <location>
        <begin position="14"/>
        <end position="132"/>
    </location>
</feature>
<evidence type="ECO:0000259" key="2">
    <source>
        <dbReference type="PROSITE" id="PS50112"/>
    </source>
</evidence>
<proteinExistence type="predicted"/>
<dbReference type="InterPro" id="IPR035919">
    <property type="entry name" value="EAL_sf"/>
</dbReference>
<dbReference type="CDD" id="cd00130">
    <property type="entry name" value="PAS"/>
    <property type="match status" value="1"/>
</dbReference>
<dbReference type="InterPro" id="IPR052155">
    <property type="entry name" value="Biofilm_reg_signaling"/>
</dbReference>
<dbReference type="SMART" id="SM00052">
    <property type="entry name" value="EAL"/>
    <property type="match status" value="1"/>
</dbReference>
<protein>
    <submittedName>
        <fullName evidence="5">Diguanylate cyclase/phosphodiesterase (GGDEF &amp; EAL domains) with PAS/PAC sensor(S)</fullName>
    </submittedName>
</protein>
<dbReference type="EMBL" id="UOFP01000306">
    <property type="protein sequence ID" value="VAW90042.1"/>
    <property type="molecule type" value="Genomic_DNA"/>
</dbReference>
<evidence type="ECO:0000259" key="1">
    <source>
        <dbReference type="PROSITE" id="PS50110"/>
    </source>
</evidence>
<dbReference type="SUPFAM" id="SSF141868">
    <property type="entry name" value="EAL domain-like"/>
    <property type="match status" value="1"/>
</dbReference>
<evidence type="ECO:0000259" key="4">
    <source>
        <dbReference type="PROSITE" id="PS50887"/>
    </source>
</evidence>
<dbReference type="Gene3D" id="3.30.70.270">
    <property type="match status" value="1"/>
</dbReference>
<dbReference type="Pfam" id="PF00072">
    <property type="entry name" value="Response_reg"/>
    <property type="match status" value="1"/>
</dbReference>
<dbReference type="CDD" id="cd01948">
    <property type="entry name" value="EAL"/>
    <property type="match status" value="1"/>
</dbReference>
<dbReference type="NCBIfam" id="TIGR00254">
    <property type="entry name" value="GGDEF"/>
    <property type="match status" value="1"/>
</dbReference>
<evidence type="ECO:0000259" key="3">
    <source>
        <dbReference type="PROSITE" id="PS50883"/>
    </source>
</evidence>
<dbReference type="Gene3D" id="3.20.20.450">
    <property type="entry name" value="EAL domain"/>
    <property type="match status" value="1"/>
</dbReference>
<dbReference type="InterPro" id="IPR001789">
    <property type="entry name" value="Sig_transdc_resp-reg_receiver"/>
</dbReference>
<evidence type="ECO:0000313" key="5">
    <source>
        <dbReference type="EMBL" id="VAW90042.1"/>
    </source>
</evidence>
<dbReference type="PROSITE" id="PS50883">
    <property type="entry name" value="EAL"/>
    <property type="match status" value="1"/>
</dbReference>
<dbReference type="FunFam" id="3.20.20.450:FF:000001">
    <property type="entry name" value="Cyclic di-GMP phosphodiesterase yahA"/>
    <property type="match status" value="1"/>
</dbReference>
<dbReference type="InterPro" id="IPR000160">
    <property type="entry name" value="GGDEF_dom"/>
</dbReference>
<feature type="domain" description="PAS" evidence="2">
    <location>
        <begin position="168"/>
        <end position="215"/>
    </location>
</feature>
<dbReference type="InterPro" id="IPR029787">
    <property type="entry name" value="Nucleotide_cyclase"/>
</dbReference>
<dbReference type="PROSITE" id="PS50110">
    <property type="entry name" value="RESPONSE_REGULATORY"/>
    <property type="match status" value="1"/>
</dbReference>
<dbReference type="Pfam" id="PF08447">
    <property type="entry name" value="PAS_3"/>
    <property type="match status" value="1"/>
</dbReference>
<dbReference type="Gene3D" id="3.40.50.2300">
    <property type="match status" value="1"/>
</dbReference>
<dbReference type="Pfam" id="PF00990">
    <property type="entry name" value="GGDEF"/>
    <property type="match status" value="1"/>
</dbReference>
<dbReference type="InterPro" id="IPR043128">
    <property type="entry name" value="Rev_trsase/Diguanyl_cyclase"/>
</dbReference>
<dbReference type="SUPFAM" id="SSF55785">
    <property type="entry name" value="PYP-like sensor domain (PAS domain)"/>
    <property type="match status" value="1"/>
</dbReference>
<dbReference type="InterPro" id="IPR013655">
    <property type="entry name" value="PAS_fold_3"/>
</dbReference>
<dbReference type="Gene3D" id="3.30.450.20">
    <property type="entry name" value="PAS domain"/>
    <property type="match status" value="1"/>
</dbReference>
<dbReference type="PANTHER" id="PTHR44757:SF2">
    <property type="entry name" value="BIOFILM ARCHITECTURE MAINTENANCE PROTEIN MBAA"/>
    <property type="match status" value="1"/>
</dbReference>
<dbReference type="GO" id="GO:0000160">
    <property type="term" value="P:phosphorelay signal transduction system"/>
    <property type="evidence" value="ECO:0007669"/>
    <property type="project" value="InterPro"/>
</dbReference>
<name>A0A3B0ZRH7_9ZZZZ</name>
<dbReference type="AlphaFoldDB" id="A0A3B0ZRH7"/>
<dbReference type="InterPro" id="IPR035965">
    <property type="entry name" value="PAS-like_dom_sf"/>
</dbReference>
<dbReference type="InterPro" id="IPR000014">
    <property type="entry name" value="PAS"/>
</dbReference>
<organism evidence="5">
    <name type="scientific">hydrothermal vent metagenome</name>
    <dbReference type="NCBI Taxonomy" id="652676"/>
    <lineage>
        <taxon>unclassified sequences</taxon>
        <taxon>metagenomes</taxon>
        <taxon>ecological metagenomes</taxon>
    </lineage>
</organism>
<dbReference type="SUPFAM" id="SSF55073">
    <property type="entry name" value="Nucleotide cyclase"/>
    <property type="match status" value="1"/>
</dbReference>
<reference evidence="5" key="1">
    <citation type="submission" date="2018-06" db="EMBL/GenBank/DDBJ databases">
        <authorList>
            <person name="Zhirakovskaya E."/>
        </authorList>
    </citation>
    <scope>NUCLEOTIDE SEQUENCE</scope>
</reference>
<gene>
    <name evidence="5" type="ORF">MNBD_GAMMA18-645</name>
</gene>
<feature type="domain" description="GGDEF" evidence="4">
    <location>
        <begin position="296"/>
        <end position="429"/>
    </location>
</feature>
<dbReference type="InterPro" id="IPR011006">
    <property type="entry name" value="CheY-like_superfamily"/>
</dbReference>
<sequence length="697" mass="78720">MSQKNSSKQSTGGLILVVDDDQHIRQAAALHLECAGYRILQASNGQEALSLFDESKEKPVMALLDMVMPVLDGYDTCRRLRQRVKGLRLPILILTGLDDEESVDLAFQAGATDFVFKPINWAVLVQRVRYALRDRDMYLELEQKEKRLSHAQRIAKLGYGQINLTTGVVDFSPEIAEMLGMEGQSVMSSREFFDLLEPADQKLMQQALDDAVTGSGQYMFEHRLQLPDQPEKVILQQGEAKQVDGEWLIIGTLQDITERARAEEMIYFHTYYDPLSDLPNRTLFEKQLNEQLRRDELQAVLFVALDRFKAINDSLGHTRGDLLLKEIATRFNILQWDAMLVARFAGNIFSIYLPKVGSVEEVDDLAQSLLEIIAIPVVIGEHNLEMSASIGIALYPLEVESSERLLLGADTALNLAKQYGGAQYRYFSSELDGLAQERLLMEQELREAIKRDQFELYYQPQIDARSQEIVGVEALIRWNHPSRGVVPAFKFIPLSEETGMIIPIGEWVLNAACQQAKRWLDKGIKVRVGVNLSVKQLQLENFPVSVVSALKISGLPPEQLDLEVTESMAISDLKNTISVLEKIRELGVLTSMDDFGTGYSSLSHLQQLPLCTMKIDRAFIKDIDNDGNNAEIAKIIIDLSRNLGLHVIAEGIETRSQFEQLLMHGCDEIQGFYFSKPLNVAEFEALYEKTQGRLFFR</sequence>
<dbReference type="InterPro" id="IPR001633">
    <property type="entry name" value="EAL_dom"/>
</dbReference>
<dbReference type="PROSITE" id="PS50112">
    <property type="entry name" value="PAS"/>
    <property type="match status" value="1"/>
</dbReference>
<dbReference type="SUPFAM" id="SSF52172">
    <property type="entry name" value="CheY-like"/>
    <property type="match status" value="1"/>
</dbReference>
<feature type="domain" description="EAL" evidence="3">
    <location>
        <begin position="438"/>
        <end position="691"/>
    </location>
</feature>
<dbReference type="Pfam" id="PF00563">
    <property type="entry name" value="EAL"/>
    <property type="match status" value="1"/>
</dbReference>
<dbReference type="SMART" id="SM00448">
    <property type="entry name" value="REC"/>
    <property type="match status" value="1"/>
</dbReference>
<dbReference type="CDD" id="cd01949">
    <property type="entry name" value="GGDEF"/>
    <property type="match status" value="1"/>
</dbReference>
<dbReference type="SMART" id="SM00267">
    <property type="entry name" value="GGDEF"/>
    <property type="match status" value="1"/>
</dbReference>
<accession>A0A3B0ZRH7</accession>
<dbReference type="PROSITE" id="PS50887">
    <property type="entry name" value="GGDEF"/>
    <property type="match status" value="1"/>
</dbReference>
<dbReference type="PANTHER" id="PTHR44757">
    <property type="entry name" value="DIGUANYLATE CYCLASE DGCP"/>
    <property type="match status" value="1"/>
</dbReference>
<dbReference type="CDD" id="cd17574">
    <property type="entry name" value="REC_OmpR"/>
    <property type="match status" value="1"/>
</dbReference>